<dbReference type="FunFam" id="2.60.40.790:FF:000022">
    <property type="entry name" value="Protein SHQ1 homolog"/>
    <property type="match status" value="1"/>
</dbReference>
<evidence type="ECO:0000259" key="7">
    <source>
        <dbReference type="PROSITE" id="PS51203"/>
    </source>
</evidence>
<gene>
    <name evidence="8" type="ORF">llap_16612</name>
</gene>
<evidence type="ECO:0000256" key="1">
    <source>
        <dbReference type="ARBA" id="ARBA00004514"/>
    </source>
</evidence>
<evidence type="ECO:0000256" key="5">
    <source>
        <dbReference type="ARBA" id="ARBA00022490"/>
    </source>
</evidence>
<name>A0A2I0TH15_LIMLA</name>
<evidence type="ECO:0000313" key="8">
    <source>
        <dbReference type="EMBL" id="PKU33085.1"/>
    </source>
</evidence>
<reference evidence="9" key="1">
    <citation type="submission" date="2017-11" db="EMBL/GenBank/DDBJ databases">
        <authorList>
            <person name="Lima N.C."/>
            <person name="Parody-Merino A.M."/>
            <person name="Battley P.F."/>
            <person name="Fidler A.E."/>
            <person name="Prosdocimi F."/>
        </authorList>
    </citation>
    <scope>NUCLEOTIDE SEQUENCE [LARGE SCALE GENOMIC DNA]</scope>
</reference>
<dbReference type="InterPro" id="IPR008978">
    <property type="entry name" value="HSP20-like_chaperone"/>
</dbReference>
<sequence>MLCLNRATEPVVAFPAGFIMITPAFELTQDPDFLTIIIKVPYARASEFDVYFEGEDFKFYAKPLTLPGRIVEDGREKASYNTDEGTFTIRLPKEIPGQYFEGLDMLTSLLAPKKSRSGKPLVEEIDTAASAELSEEEEEEFDWEIEQTPYKESAEIALPLQYRYGFGNLRSGVFQRLQVDAFLSFPIVKVLGNFLAR</sequence>
<dbReference type="GO" id="GO:0051082">
    <property type="term" value="F:unfolded protein binding"/>
    <property type="evidence" value="ECO:0007669"/>
    <property type="project" value="TreeGrafter"/>
</dbReference>
<organism evidence="8 9">
    <name type="scientific">Limosa lapponica baueri</name>
    <dbReference type="NCBI Taxonomy" id="1758121"/>
    <lineage>
        <taxon>Eukaryota</taxon>
        <taxon>Metazoa</taxon>
        <taxon>Chordata</taxon>
        <taxon>Craniata</taxon>
        <taxon>Vertebrata</taxon>
        <taxon>Euteleostomi</taxon>
        <taxon>Archelosauria</taxon>
        <taxon>Archosauria</taxon>
        <taxon>Dinosauria</taxon>
        <taxon>Saurischia</taxon>
        <taxon>Theropoda</taxon>
        <taxon>Coelurosauria</taxon>
        <taxon>Aves</taxon>
        <taxon>Neognathae</taxon>
        <taxon>Neoaves</taxon>
        <taxon>Charadriiformes</taxon>
        <taxon>Scolopacidae</taxon>
        <taxon>Limosa</taxon>
    </lineage>
</organism>
<comment type="subcellular location">
    <subcellularLocation>
        <location evidence="1">Cytoplasm</location>
        <location evidence="1">Cytosol</location>
    </subcellularLocation>
    <subcellularLocation>
        <location evidence="2">Nucleus</location>
        <location evidence="2">Nucleoplasm</location>
    </subcellularLocation>
</comment>
<feature type="domain" description="CS" evidence="7">
    <location>
        <begin position="20"/>
        <end position="104"/>
    </location>
</feature>
<accession>A0A2I0TH15</accession>
<dbReference type="PROSITE" id="PS51203">
    <property type="entry name" value="CS"/>
    <property type="match status" value="1"/>
</dbReference>
<dbReference type="InterPro" id="IPR039742">
    <property type="entry name" value="Shq1"/>
</dbReference>
<evidence type="ECO:0000256" key="2">
    <source>
        <dbReference type="ARBA" id="ARBA00004642"/>
    </source>
</evidence>
<reference evidence="9" key="2">
    <citation type="submission" date="2017-12" db="EMBL/GenBank/DDBJ databases">
        <title>Genome sequence of the Bar-tailed Godwit (Limosa lapponica baueri).</title>
        <authorList>
            <person name="Lima N.C.B."/>
            <person name="Parody-Merino A.M."/>
            <person name="Battley P.F."/>
            <person name="Fidler A.E."/>
            <person name="Prosdocimi F."/>
        </authorList>
    </citation>
    <scope>NUCLEOTIDE SEQUENCE [LARGE SCALE GENOMIC DNA]</scope>
</reference>
<evidence type="ECO:0000256" key="4">
    <source>
        <dbReference type="ARBA" id="ARBA00013750"/>
    </source>
</evidence>
<comment type="similarity">
    <text evidence="3">Belongs to the SHQ1 family.</text>
</comment>
<dbReference type="GO" id="GO:0000493">
    <property type="term" value="P:box H/ACA snoRNP assembly"/>
    <property type="evidence" value="ECO:0007669"/>
    <property type="project" value="InterPro"/>
</dbReference>
<dbReference type="InterPro" id="IPR007052">
    <property type="entry name" value="CS_dom"/>
</dbReference>
<dbReference type="Proteomes" id="UP000233556">
    <property type="component" value="Unassembled WGS sequence"/>
</dbReference>
<dbReference type="PANTHER" id="PTHR12967">
    <property type="entry name" value="PROTEIN SHQ1 HOMOLOG"/>
    <property type="match status" value="1"/>
</dbReference>
<dbReference type="AlphaFoldDB" id="A0A2I0TH15"/>
<dbReference type="Pfam" id="PF21413">
    <property type="entry name" value="SHQ1-like_CS"/>
    <property type="match status" value="1"/>
</dbReference>
<evidence type="ECO:0000256" key="3">
    <source>
        <dbReference type="ARBA" id="ARBA00005607"/>
    </source>
</evidence>
<dbReference type="GO" id="GO:0005654">
    <property type="term" value="C:nucleoplasm"/>
    <property type="evidence" value="ECO:0007669"/>
    <property type="project" value="UniProtKB-SubCell"/>
</dbReference>
<keyword evidence="9" id="KW-1185">Reference proteome</keyword>
<evidence type="ECO:0000313" key="9">
    <source>
        <dbReference type="Proteomes" id="UP000233556"/>
    </source>
</evidence>
<dbReference type="Gene3D" id="2.60.40.790">
    <property type="match status" value="1"/>
</dbReference>
<proteinExistence type="inferred from homology"/>
<keyword evidence="5" id="KW-0963">Cytoplasm</keyword>
<dbReference type="EMBL" id="KZ510483">
    <property type="protein sequence ID" value="PKU33085.1"/>
    <property type="molecule type" value="Genomic_DNA"/>
</dbReference>
<dbReference type="GO" id="GO:0005829">
    <property type="term" value="C:cytosol"/>
    <property type="evidence" value="ECO:0007669"/>
    <property type="project" value="UniProtKB-SubCell"/>
</dbReference>
<keyword evidence="6" id="KW-0539">Nucleus</keyword>
<dbReference type="SUPFAM" id="SSF49764">
    <property type="entry name" value="HSP20-like chaperones"/>
    <property type="match status" value="1"/>
</dbReference>
<protein>
    <recommendedName>
        <fullName evidence="4">Protein SHQ1 homolog</fullName>
    </recommendedName>
</protein>
<evidence type="ECO:0000256" key="6">
    <source>
        <dbReference type="ARBA" id="ARBA00023242"/>
    </source>
</evidence>
<dbReference type="PANTHER" id="PTHR12967:SF0">
    <property type="entry name" value="PROTEIN SHQ1 HOMOLOG"/>
    <property type="match status" value="1"/>
</dbReference>
<dbReference type="OrthoDB" id="73639at2759"/>
<dbReference type="InterPro" id="IPR048696">
    <property type="entry name" value="SHQ1-like_CS"/>
</dbReference>